<protein>
    <submittedName>
        <fullName evidence="2">Uncharacterized protein</fullName>
    </submittedName>
</protein>
<name>A0A8K0G254_IGNLU</name>
<dbReference type="AlphaFoldDB" id="A0A8K0G254"/>
<comment type="caution">
    <text evidence="2">The sequence shown here is derived from an EMBL/GenBank/DDBJ whole genome shotgun (WGS) entry which is preliminary data.</text>
</comment>
<keyword evidence="3" id="KW-1185">Reference proteome</keyword>
<proteinExistence type="predicted"/>
<sequence length="119" mass="12733">MRALREGLPKRVNWGDSSKCSWSRPQKENQEESSDGPPANLADPSSSLISSLGELQPSSSKAASSPSEASTEYLMCSKAVGSCVINGTPCKDALIKSVGVTDQTAKQNEAKNRNYVKRD</sequence>
<evidence type="ECO:0000313" key="2">
    <source>
        <dbReference type="EMBL" id="KAF2882988.1"/>
    </source>
</evidence>
<reference evidence="2" key="1">
    <citation type="submission" date="2019-08" db="EMBL/GenBank/DDBJ databases">
        <title>The genome of the North American firefly Photinus pyralis.</title>
        <authorList>
            <consortium name="Photinus pyralis genome working group"/>
            <person name="Fallon T.R."/>
            <person name="Sander Lower S.E."/>
            <person name="Weng J.-K."/>
        </authorList>
    </citation>
    <scope>NUCLEOTIDE SEQUENCE</scope>
    <source>
        <strain evidence="2">TRF0915ILg1</strain>
        <tissue evidence="2">Whole body</tissue>
    </source>
</reference>
<evidence type="ECO:0000256" key="1">
    <source>
        <dbReference type="SAM" id="MobiDB-lite"/>
    </source>
</evidence>
<feature type="compositionally biased region" description="Low complexity" evidence="1">
    <location>
        <begin position="58"/>
        <end position="68"/>
    </location>
</feature>
<accession>A0A8K0G254</accession>
<dbReference type="Proteomes" id="UP000801492">
    <property type="component" value="Unassembled WGS sequence"/>
</dbReference>
<dbReference type="EMBL" id="VTPC01090572">
    <property type="protein sequence ID" value="KAF2882988.1"/>
    <property type="molecule type" value="Genomic_DNA"/>
</dbReference>
<feature type="compositionally biased region" description="Polar residues" evidence="1">
    <location>
        <begin position="15"/>
        <end position="24"/>
    </location>
</feature>
<organism evidence="2 3">
    <name type="scientific">Ignelater luminosus</name>
    <name type="common">Cucubano</name>
    <name type="synonym">Pyrophorus luminosus</name>
    <dbReference type="NCBI Taxonomy" id="2038154"/>
    <lineage>
        <taxon>Eukaryota</taxon>
        <taxon>Metazoa</taxon>
        <taxon>Ecdysozoa</taxon>
        <taxon>Arthropoda</taxon>
        <taxon>Hexapoda</taxon>
        <taxon>Insecta</taxon>
        <taxon>Pterygota</taxon>
        <taxon>Neoptera</taxon>
        <taxon>Endopterygota</taxon>
        <taxon>Coleoptera</taxon>
        <taxon>Polyphaga</taxon>
        <taxon>Elateriformia</taxon>
        <taxon>Elateroidea</taxon>
        <taxon>Elateridae</taxon>
        <taxon>Agrypninae</taxon>
        <taxon>Pyrophorini</taxon>
        <taxon>Ignelater</taxon>
    </lineage>
</organism>
<feature type="region of interest" description="Disordered" evidence="1">
    <location>
        <begin position="1"/>
        <end position="68"/>
    </location>
</feature>
<evidence type="ECO:0000313" key="3">
    <source>
        <dbReference type="Proteomes" id="UP000801492"/>
    </source>
</evidence>
<gene>
    <name evidence="2" type="ORF">ILUMI_23216</name>
</gene>